<comment type="caution">
    <text evidence="2">The sequence shown here is derived from an EMBL/GenBank/DDBJ whole genome shotgun (WGS) entry which is preliminary data.</text>
</comment>
<keyword evidence="3" id="KW-1185">Reference proteome</keyword>
<protein>
    <submittedName>
        <fullName evidence="2">Uncharacterized protein</fullName>
    </submittedName>
</protein>
<evidence type="ECO:0000313" key="3">
    <source>
        <dbReference type="Proteomes" id="UP000324748"/>
    </source>
</evidence>
<organism evidence="2 3">
    <name type="scientific">Puccinia graminis f. sp. tritici</name>
    <dbReference type="NCBI Taxonomy" id="56615"/>
    <lineage>
        <taxon>Eukaryota</taxon>
        <taxon>Fungi</taxon>
        <taxon>Dikarya</taxon>
        <taxon>Basidiomycota</taxon>
        <taxon>Pucciniomycotina</taxon>
        <taxon>Pucciniomycetes</taxon>
        <taxon>Pucciniales</taxon>
        <taxon>Pucciniaceae</taxon>
        <taxon>Puccinia</taxon>
    </lineage>
</organism>
<sequence length="756" mass="87704">MRFSSIRPWLAGACLILACCRGSLIPELGTVEVFKDVYKSLSLEINWGSRVRKTSIEGHIVKITEKLNEVGDGRLRLIKMLAFDVEIMFRYGRLDLEEPWKKYMSDRSFTGKGSLDSSTHSEEGTLRQDLYDLCKGGRDGFSRVYEDALGRRRPIHDIQVTSNSVEVAVDFHNLVMAWSASHMFDSFACALALSRSGFQWTTQDDDPLIKKINTWSKSKNLVKFDDFKKAAKRLISKPHQEKPIKFKFRIGQYDQETKHIRTIFNFVIASQRFDLSFVQEGSQSTFWRYLNVMANESGIEALMKAFQRLSGYFIRGKQLDNSFEFYELVLELSSSIKKNLEAEKQISSPLNSRKDRRQKRQDTLGETNSSWYKARLLIHYVEEYSQQTRRSGIISKPYVAPRATKAQLERIAFLLCDHLSQKDLLEEEVAHYNLLVLLQDQKFPLSIQAEMQEIMGNKISPPFGNFRQHLLKQAETVGHMEVCDHSMEICGEIRRMLIEMKYKSKDSDFKTVGKKEYSCKVWIKLTELEMLLLHSNEKVPLQDIKEIWDEINMLVFQEFSSMSFNNAHHLLQLLEQGHRFYQNLPLLHHIYYCMTKTYGIEKKSILDNLQVNLNGLKGIMLQKELNILLNINDLTKDMSNQVSYSTWANTLLPIFSSLPPMTAKVLEDIFYDCSYPILVQKVYKSKKELKMNDFQEIVKHKFLSDDVIQKANSLSEAQAIGIIEDEKKLMISMLREGHVTDFLNSKVGKLIKKFLK</sequence>
<keyword evidence="1" id="KW-0732">Signal</keyword>
<dbReference type="Proteomes" id="UP000324748">
    <property type="component" value="Unassembled WGS sequence"/>
</dbReference>
<feature type="chain" id="PRO_5022748961" evidence="1">
    <location>
        <begin position="23"/>
        <end position="756"/>
    </location>
</feature>
<dbReference type="OrthoDB" id="10464310at2759"/>
<name>A0A5B0QFF3_PUCGR</name>
<dbReference type="PROSITE" id="PS51257">
    <property type="entry name" value="PROKAR_LIPOPROTEIN"/>
    <property type="match status" value="1"/>
</dbReference>
<dbReference type="EMBL" id="VSWC01000016">
    <property type="protein sequence ID" value="KAA1111872.1"/>
    <property type="molecule type" value="Genomic_DNA"/>
</dbReference>
<proteinExistence type="predicted"/>
<reference evidence="2 3" key="1">
    <citation type="submission" date="2019-05" db="EMBL/GenBank/DDBJ databases">
        <title>Emergence of the Ug99 lineage of the wheat stem rust pathogen through somatic hybridization.</title>
        <authorList>
            <person name="Li F."/>
            <person name="Upadhyaya N.M."/>
            <person name="Sperschneider J."/>
            <person name="Matny O."/>
            <person name="Nguyen-Phuc H."/>
            <person name="Mago R."/>
            <person name="Raley C."/>
            <person name="Miller M.E."/>
            <person name="Silverstein K.A.T."/>
            <person name="Henningsen E."/>
            <person name="Hirsch C.D."/>
            <person name="Visser B."/>
            <person name="Pretorius Z.A."/>
            <person name="Steffenson B.J."/>
            <person name="Schwessinger B."/>
            <person name="Dodds P.N."/>
            <person name="Figueroa M."/>
        </authorList>
    </citation>
    <scope>NUCLEOTIDE SEQUENCE [LARGE SCALE GENOMIC DNA]</scope>
    <source>
        <strain evidence="2">21-0</strain>
    </source>
</reference>
<feature type="signal peptide" evidence="1">
    <location>
        <begin position="1"/>
        <end position="22"/>
    </location>
</feature>
<dbReference type="AlphaFoldDB" id="A0A5B0QFF3"/>
<gene>
    <name evidence="2" type="ORF">PGT21_014329</name>
</gene>
<evidence type="ECO:0000313" key="2">
    <source>
        <dbReference type="EMBL" id="KAA1111872.1"/>
    </source>
</evidence>
<evidence type="ECO:0000256" key="1">
    <source>
        <dbReference type="SAM" id="SignalP"/>
    </source>
</evidence>
<accession>A0A5B0QFF3</accession>